<gene>
    <name evidence="2" type="ORF">F2Q69_00005609</name>
</gene>
<comment type="caution">
    <text evidence="2">The sequence shown here is derived from an EMBL/GenBank/DDBJ whole genome shotgun (WGS) entry which is preliminary data.</text>
</comment>
<name>A0A8S9PHU8_BRACR</name>
<feature type="region of interest" description="Disordered" evidence="1">
    <location>
        <begin position="11"/>
        <end position="86"/>
    </location>
</feature>
<evidence type="ECO:0000256" key="1">
    <source>
        <dbReference type="SAM" id="MobiDB-lite"/>
    </source>
</evidence>
<feature type="compositionally biased region" description="Basic and acidic residues" evidence="1">
    <location>
        <begin position="43"/>
        <end position="52"/>
    </location>
</feature>
<organism evidence="2 3">
    <name type="scientific">Brassica cretica</name>
    <name type="common">Mustard</name>
    <dbReference type="NCBI Taxonomy" id="69181"/>
    <lineage>
        <taxon>Eukaryota</taxon>
        <taxon>Viridiplantae</taxon>
        <taxon>Streptophyta</taxon>
        <taxon>Embryophyta</taxon>
        <taxon>Tracheophyta</taxon>
        <taxon>Spermatophyta</taxon>
        <taxon>Magnoliopsida</taxon>
        <taxon>eudicotyledons</taxon>
        <taxon>Gunneridae</taxon>
        <taxon>Pentapetalae</taxon>
        <taxon>rosids</taxon>
        <taxon>malvids</taxon>
        <taxon>Brassicales</taxon>
        <taxon>Brassicaceae</taxon>
        <taxon>Brassiceae</taxon>
        <taxon>Brassica</taxon>
    </lineage>
</organism>
<proteinExistence type="predicted"/>
<protein>
    <submittedName>
        <fullName evidence="2">Uncharacterized protein</fullName>
    </submittedName>
</protein>
<evidence type="ECO:0000313" key="3">
    <source>
        <dbReference type="Proteomes" id="UP000712600"/>
    </source>
</evidence>
<feature type="compositionally biased region" description="Acidic residues" evidence="1">
    <location>
        <begin position="68"/>
        <end position="86"/>
    </location>
</feature>
<reference evidence="2" key="1">
    <citation type="submission" date="2019-12" db="EMBL/GenBank/DDBJ databases">
        <title>Genome sequencing and annotation of Brassica cretica.</title>
        <authorList>
            <person name="Studholme D.J."/>
            <person name="Sarris P."/>
        </authorList>
    </citation>
    <scope>NUCLEOTIDE SEQUENCE</scope>
    <source>
        <strain evidence="2">PFS-109/04</strain>
        <tissue evidence="2">Leaf</tissue>
    </source>
</reference>
<sequence length="86" mass="9453">MAMNFLVEAALGVAFEGSKGAPTSETRPSERRKKKRITATDHAANDKEKPGECEEDLGDKDGNKDGNSEDESLDGEEEKEQEEVRI</sequence>
<accession>A0A8S9PHU8</accession>
<dbReference type="Proteomes" id="UP000712600">
    <property type="component" value="Unassembled WGS sequence"/>
</dbReference>
<dbReference type="EMBL" id="QGKX02001521">
    <property type="protein sequence ID" value="KAF3512547.1"/>
    <property type="molecule type" value="Genomic_DNA"/>
</dbReference>
<dbReference type="AlphaFoldDB" id="A0A8S9PHU8"/>
<evidence type="ECO:0000313" key="2">
    <source>
        <dbReference type="EMBL" id="KAF3512547.1"/>
    </source>
</evidence>